<dbReference type="InterPro" id="IPR023696">
    <property type="entry name" value="Ureohydrolase_dom_sf"/>
</dbReference>
<reference evidence="2 3" key="1">
    <citation type="journal article" date="2024" name="Nat. Commun.">
        <title>Phylogenomics reveals the evolutionary origins of lichenization in chlorophyte algae.</title>
        <authorList>
            <person name="Puginier C."/>
            <person name="Libourel C."/>
            <person name="Otte J."/>
            <person name="Skaloud P."/>
            <person name="Haon M."/>
            <person name="Grisel S."/>
            <person name="Petersen M."/>
            <person name="Berrin J.G."/>
            <person name="Delaux P.M."/>
            <person name="Dal Grande F."/>
            <person name="Keller J."/>
        </authorList>
    </citation>
    <scope>NUCLEOTIDE SEQUENCE [LARGE SCALE GENOMIC DNA]</scope>
    <source>
        <strain evidence="2 3">SAG 2043</strain>
    </source>
</reference>
<dbReference type="Pfam" id="PF00850">
    <property type="entry name" value="Hist_deacetyl"/>
    <property type="match status" value="1"/>
</dbReference>
<dbReference type="InterPro" id="IPR023801">
    <property type="entry name" value="His_deacetylse_dom"/>
</dbReference>
<dbReference type="PRINTS" id="PR01270">
    <property type="entry name" value="HDASUPER"/>
</dbReference>
<dbReference type="InterPro" id="IPR037138">
    <property type="entry name" value="His_deacetylse_dom_sf"/>
</dbReference>
<accession>A0AAW1R4T0</accession>
<name>A0AAW1R4T0_9CHLO</name>
<dbReference type="GO" id="GO:0040029">
    <property type="term" value="P:epigenetic regulation of gene expression"/>
    <property type="evidence" value="ECO:0007669"/>
    <property type="project" value="TreeGrafter"/>
</dbReference>
<sequence length="377" mass="40453">MSPAEQDKLGAARVVYIVSGAPEHDRKGHPETAARVPAILDELKAAGVTAERQGGKLLQLSNWRAATLKELETVHCGKFIRSLRETIETKAPTVVADFDNPDENTYVTRASFDAALKASGAALALVDAVVEASKSSQGSSEVSRVPTGYAVARPPGHHALHAEPMGFCLFNNVAIAARYAQQRHGLKKVMILDFDVHHGNGTQDLFYDDPSVLMIDVHEDRVWPGTGQLAETGSGAGRGYMINVPLPVGSGDAAMKLALDQIIKPAAERFKPDMILISAGYDAHWRDPLEHQNFQSATYHHVLSGMRKLADKLCGGRLVVLLEGGYSLQGLSEGVAESFLALLGEKPIHPHEAGRGTEPSMEVVTDAIAEVKALHGL</sequence>
<dbReference type="PANTHER" id="PTHR10625:SF11">
    <property type="entry name" value="HISTONE DEACETYLASE 14, CHLOROPLASTIC"/>
    <property type="match status" value="1"/>
</dbReference>
<protein>
    <recommendedName>
        <fullName evidence="1">Histone deacetylase domain-containing protein</fullName>
    </recommendedName>
</protein>
<dbReference type="AlphaFoldDB" id="A0AAW1R4T0"/>
<evidence type="ECO:0000259" key="1">
    <source>
        <dbReference type="Pfam" id="PF00850"/>
    </source>
</evidence>
<dbReference type="GO" id="GO:0000118">
    <property type="term" value="C:histone deacetylase complex"/>
    <property type="evidence" value="ECO:0007669"/>
    <property type="project" value="TreeGrafter"/>
</dbReference>
<dbReference type="GO" id="GO:0004407">
    <property type="term" value="F:histone deacetylase activity"/>
    <property type="evidence" value="ECO:0007669"/>
    <property type="project" value="TreeGrafter"/>
</dbReference>
<dbReference type="PANTHER" id="PTHR10625">
    <property type="entry name" value="HISTONE DEACETYLASE HDAC1-RELATED"/>
    <property type="match status" value="1"/>
</dbReference>
<dbReference type="CDD" id="cd09992">
    <property type="entry name" value="HDAC_classII"/>
    <property type="match status" value="1"/>
</dbReference>
<dbReference type="GO" id="GO:0005737">
    <property type="term" value="C:cytoplasm"/>
    <property type="evidence" value="ECO:0007669"/>
    <property type="project" value="TreeGrafter"/>
</dbReference>
<dbReference type="EMBL" id="JALJOR010000001">
    <property type="protein sequence ID" value="KAK9828772.1"/>
    <property type="molecule type" value="Genomic_DNA"/>
</dbReference>
<dbReference type="Gene3D" id="3.40.800.20">
    <property type="entry name" value="Histone deacetylase domain"/>
    <property type="match status" value="1"/>
</dbReference>
<dbReference type="SUPFAM" id="SSF52768">
    <property type="entry name" value="Arginase/deacetylase"/>
    <property type="match status" value="1"/>
</dbReference>
<dbReference type="InterPro" id="IPR000286">
    <property type="entry name" value="HDACs"/>
</dbReference>
<evidence type="ECO:0000313" key="2">
    <source>
        <dbReference type="EMBL" id="KAK9828772.1"/>
    </source>
</evidence>
<proteinExistence type="predicted"/>
<organism evidence="2 3">
    <name type="scientific">[Myrmecia] bisecta</name>
    <dbReference type="NCBI Taxonomy" id="41462"/>
    <lineage>
        <taxon>Eukaryota</taxon>
        <taxon>Viridiplantae</taxon>
        <taxon>Chlorophyta</taxon>
        <taxon>core chlorophytes</taxon>
        <taxon>Trebouxiophyceae</taxon>
        <taxon>Trebouxiales</taxon>
        <taxon>Trebouxiaceae</taxon>
        <taxon>Myrmecia</taxon>
    </lineage>
</organism>
<dbReference type="Proteomes" id="UP001489004">
    <property type="component" value="Unassembled WGS sequence"/>
</dbReference>
<keyword evidence="3" id="KW-1185">Reference proteome</keyword>
<evidence type="ECO:0000313" key="3">
    <source>
        <dbReference type="Proteomes" id="UP001489004"/>
    </source>
</evidence>
<comment type="caution">
    <text evidence="2">The sequence shown here is derived from an EMBL/GenBank/DDBJ whole genome shotgun (WGS) entry which is preliminary data.</text>
</comment>
<feature type="domain" description="Histone deacetylase" evidence="1">
    <location>
        <begin position="29"/>
        <end position="339"/>
    </location>
</feature>
<gene>
    <name evidence="2" type="ORF">WJX72_002008</name>
</gene>